<dbReference type="InterPro" id="IPR029058">
    <property type="entry name" value="AB_hydrolase_fold"/>
</dbReference>
<feature type="domain" description="Xaa-Pro dipeptidyl-peptidase C-terminal" evidence="2">
    <location>
        <begin position="318"/>
        <end position="569"/>
    </location>
</feature>
<evidence type="ECO:0000313" key="4">
    <source>
        <dbReference type="Proteomes" id="UP001589867"/>
    </source>
</evidence>
<dbReference type="Gene3D" id="3.40.50.1820">
    <property type="entry name" value="alpha/beta hydrolase"/>
    <property type="match status" value="1"/>
</dbReference>
<sequence length="576" mass="65707">MSRLTQQSQQRLGKFEVDIQWDVKVPMRDGTQLSGLLYLPDPLETPRPAIHQLTPYVAQTYHEVGVYFASNGYPYLVVDIRGRGNSPGEFYPNETEAEDGFDIIEWLARQSFCNGQVTATGGSYSGMTQWLAAREMPEHLSTIIPVSSPFRGVDTPVRNNLYANYSMQWLTLTAGITSQDQIFWGQKPLWGSRFRRWHESGRPFRELDSFLGMPSKSFQTWVAHPTRDDYWDRFSPSPEQYAAIDMPILTITGHYDVNQPGALEHYKRHNRYAPDDATAKHYLIIGPWNHQGTREPVTEFSGLTVGDASLLDIRQLHLDWYDWTLSDGPRPDFLRDRVAYYVMAADHWRYAPTLEAVTDHSEPLFLSADRNPTDVFRAGRLSGSPTDSEPFTFEHDPRDIATAVVEEHVDPSNVTDQRMLFAKSGKLLVFHTEPFTEPREVTGFFRADLWISIDQPDCDFRVSVHEIGLDGSSVQLSYDTIRARYRESDKEESLVSTTEPLHYGFDRFPFVSREISVGSRLRFVIEPIHSIYFQRNMNAGGVVSDESIEDARTVQVAVFADSSRPSAIHVPYGRPS</sequence>
<dbReference type="Gene3D" id="2.60.120.260">
    <property type="entry name" value="Galactose-binding domain-like"/>
    <property type="match status" value="1"/>
</dbReference>
<dbReference type="SUPFAM" id="SSF53474">
    <property type="entry name" value="alpha/beta-Hydrolases"/>
    <property type="match status" value="1"/>
</dbReference>
<proteinExistence type="predicted"/>
<protein>
    <submittedName>
        <fullName evidence="3">CocE/NonD family hydrolase</fullName>
    </submittedName>
</protein>
<reference evidence="3 4" key="1">
    <citation type="submission" date="2024-09" db="EMBL/GenBank/DDBJ databases">
        <authorList>
            <person name="Sun Q."/>
            <person name="Mori K."/>
        </authorList>
    </citation>
    <scope>NUCLEOTIDE SEQUENCE [LARGE SCALE GENOMIC DNA]</scope>
    <source>
        <strain evidence="3 4">TBRC 3947</strain>
    </source>
</reference>
<dbReference type="GO" id="GO:0016787">
    <property type="term" value="F:hydrolase activity"/>
    <property type="evidence" value="ECO:0007669"/>
    <property type="project" value="UniProtKB-KW"/>
</dbReference>
<name>A0ABV6MI20_9ACTN</name>
<evidence type="ECO:0000259" key="2">
    <source>
        <dbReference type="SMART" id="SM00939"/>
    </source>
</evidence>
<evidence type="ECO:0000313" key="3">
    <source>
        <dbReference type="EMBL" id="MFC0534256.1"/>
    </source>
</evidence>
<dbReference type="Gene3D" id="1.10.3020.10">
    <property type="entry name" value="alpha-amino acid ester hydrolase ( Helical cap domain)"/>
    <property type="match status" value="1"/>
</dbReference>
<dbReference type="InterPro" id="IPR008979">
    <property type="entry name" value="Galactose-bd-like_sf"/>
</dbReference>
<dbReference type="Proteomes" id="UP001589867">
    <property type="component" value="Unassembled WGS sequence"/>
</dbReference>
<dbReference type="Pfam" id="PF02129">
    <property type="entry name" value="Peptidase_S15"/>
    <property type="match status" value="1"/>
</dbReference>
<keyword evidence="1 3" id="KW-0378">Hydrolase</keyword>
<dbReference type="Pfam" id="PF08530">
    <property type="entry name" value="PepX_C"/>
    <property type="match status" value="1"/>
</dbReference>
<dbReference type="NCBIfam" id="TIGR00976">
    <property type="entry name" value="CocE_NonD"/>
    <property type="match status" value="1"/>
</dbReference>
<organism evidence="3 4">
    <name type="scientific">Phytohabitans kaempferiae</name>
    <dbReference type="NCBI Taxonomy" id="1620943"/>
    <lineage>
        <taxon>Bacteria</taxon>
        <taxon>Bacillati</taxon>
        <taxon>Actinomycetota</taxon>
        <taxon>Actinomycetes</taxon>
        <taxon>Micromonosporales</taxon>
        <taxon>Micromonosporaceae</taxon>
    </lineage>
</organism>
<dbReference type="EMBL" id="JBHLUH010000105">
    <property type="protein sequence ID" value="MFC0534256.1"/>
    <property type="molecule type" value="Genomic_DNA"/>
</dbReference>
<accession>A0ABV6MI20</accession>
<dbReference type="SUPFAM" id="SSF49785">
    <property type="entry name" value="Galactose-binding domain-like"/>
    <property type="match status" value="1"/>
</dbReference>
<dbReference type="InterPro" id="IPR013736">
    <property type="entry name" value="Xaa-Pro_dipept_C"/>
</dbReference>
<gene>
    <name evidence="3" type="ORF">ACFFIA_42380</name>
</gene>
<dbReference type="InterPro" id="IPR005674">
    <property type="entry name" value="CocE/Ser_esterase"/>
</dbReference>
<comment type="caution">
    <text evidence="3">The sequence shown here is derived from an EMBL/GenBank/DDBJ whole genome shotgun (WGS) entry which is preliminary data.</text>
</comment>
<dbReference type="SMART" id="SM00939">
    <property type="entry name" value="PepX_C"/>
    <property type="match status" value="1"/>
</dbReference>
<dbReference type="RefSeq" id="WP_377262943.1">
    <property type="nucleotide sequence ID" value="NZ_JBHLUH010000105.1"/>
</dbReference>
<keyword evidence="4" id="KW-1185">Reference proteome</keyword>
<evidence type="ECO:0000256" key="1">
    <source>
        <dbReference type="ARBA" id="ARBA00022801"/>
    </source>
</evidence>
<dbReference type="InterPro" id="IPR000383">
    <property type="entry name" value="Xaa-Pro-like_dom"/>
</dbReference>